<sequence length="289" mass="34009">MKSLMSQIRKDWEKITEKDELDILHHHYNIGRIFCIFWIVYYFGGVLVIAGLPAFPIIFDYLLPLANGSHGRIIIVRSDYLFFPEDEYYYAACFHLSSVILLDMAMVSGQDTMYYMCIMHTRGLFDILSYKLQSKLNIILERTRHSPELDVQGLRNHLKELVIMHNEAMRNCILIEEMYSIGNMVVIFLFLIEMPCLLFISLYVVDLTRALQWTPCSVGSIFYMGFNFWMGQQIIDYSEEVNRAAYFSDWLLLPAKERAYIRLMILRSQRSCELTLGKFVVLSLETYKR</sequence>
<proteinExistence type="predicted"/>
<organism evidence="1 2">
    <name type="scientific">Eretmocerus hayati</name>
    <dbReference type="NCBI Taxonomy" id="131215"/>
    <lineage>
        <taxon>Eukaryota</taxon>
        <taxon>Metazoa</taxon>
        <taxon>Ecdysozoa</taxon>
        <taxon>Arthropoda</taxon>
        <taxon>Hexapoda</taxon>
        <taxon>Insecta</taxon>
        <taxon>Pterygota</taxon>
        <taxon>Neoptera</taxon>
        <taxon>Endopterygota</taxon>
        <taxon>Hymenoptera</taxon>
        <taxon>Apocrita</taxon>
        <taxon>Proctotrupomorpha</taxon>
        <taxon>Chalcidoidea</taxon>
        <taxon>Aphelinidae</taxon>
        <taxon>Aphelininae</taxon>
        <taxon>Eretmocerus</taxon>
    </lineage>
</organism>
<comment type="caution">
    <text evidence="1">The sequence shown here is derived from an EMBL/GenBank/DDBJ whole genome shotgun (WGS) entry which is preliminary data.</text>
</comment>
<keyword evidence="2" id="KW-1185">Reference proteome</keyword>
<feature type="non-terminal residue" evidence="1">
    <location>
        <position position="289"/>
    </location>
</feature>
<reference evidence="1" key="1">
    <citation type="submission" date="2023-04" db="EMBL/GenBank/DDBJ databases">
        <title>A chromosome-level genome assembly of the parasitoid wasp Eretmocerus hayati.</title>
        <authorList>
            <person name="Zhong Y."/>
            <person name="Liu S."/>
            <person name="Liu Y."/>
        </authorList>
    </citation>
    <scope>NUCLEOTIDE SEQUENCE</scope>
    <source>
        <strain evidence="1">ZJU_SS_LIU_2023</strain>
    </source>
</reference>
<dbReference type="EMBL" id="CM056741">
    <property type="protein sequence ID" value="KAJ8687369.1"/>
    <property type="molecule type" value="Genomic_DNA"/>
</dbReference>
<protein>
    <submittedName>
        <fullName evidence="1">Uncharacterized protein</fullName>
    </submittedName>
</protein>
<name>A0ACC2PUU9_9HYME</name>
<gene>
    <name evidence="1" type="ORF">QAD02_023163</name>
</gene>
<dbReference type="Proteomes" id="UP001239111">
    <property type="component" value="Chromosome 1"/>
</dbReference>
<accession>A0ACC2PUU9</accession>
<evidence type="ECO:0000313" key="1">
    <source>
        <dbReference type="EMBL" id="KAJ8687369.1"/>
    </source>
</evidence>
<evidence type="ECO:0000313" key="2">
    <source>
        <dbReference type="Proteomes" id="UP001239111"/>
    </source>
</evidence>